<keyword evidence="2" id="KW-1185">Reference proteome</keyword>
<dbReference type="Proteomes" id="UP000191144">
    <property type="component" value="Chromosome G"/>
</dbReference>
<reference evidence="2" key="1">
    <citation type="submission" date="2016-03" db="EMBL/GenBank/DDBJ databases">
        <authorList>
            <person name="Devillers Hugo."/>
        </authorList>
    </citation>
    <scope>NUCLEOTIDE SEQUENCE [LARGE SCALE GENOMIC DNA]</scope>
</reference>
<gene>
    <name evidence="1" type="ORF">LAME_0G06612G</name>
</gene>
<accession>A0A1G4K7Q8</accession>
<sequence length="264" mass="29377">MTFESVRRFGKRVSKLSRYRTSLGHKKRTKNKDYAPATNKSVISLIEQAGSDYAKGETDLAIYRLARVLSSMERECTSLESHVATSPVPPPAGVGQPFRNPFVTPAQDHDTTPLPVGRKPPPRRLLLRDELAYCSELQGLSPTHTGLPTVFELAQSQGTVLVDDSTRVAVCAQDTLPLQPLYPLHPPLQLQTPQSPHNDDSNATLRNVDSQVFEFSDLVERSFNLLTIDESITALDDDTARFEDRVFFLNNSGPETVWSKTVEN</sequence>
<name>A0A1G4K7Q8_9SACH</name>
<protein>
    <submittedName>
        <fullName evidence="1">LAME_0G06612g1_1</fullName>
    </submittedName>
</protein>
<dbReference type="EMBL" id="LT598484">
    <property type="protein sequence ID" value="SCU99956.1"/>
    <property type="molecule type" value="Genomic_DNA"/>
</dbReference>
<dbReference type="AlphaFoldDB" id="A0A1G4K7Q8"/>
<proteinExistence type="predicted"/>
<evidence type="ECO:0000313" key="2">
    <source>
        <dbReference type="Proteomes" id="UP000191144"/>
    </source>
</evidence>
<dbReference type="OrthoDB" id="4033066at2759"/>
<evidence type="ECO:0000313" key="1">
    <source>
        <dbReference type="EMBL" id="SCU99956.1"/>
    </source>
</evidence>
<organism evidence="1 2">
    <name type="scientific">Lachancea meyersii CBS 8951</name>
    <dbReference type="NCBI Taxonomy" id="1266667"/>
    <lineage>
        <taxon>Eukaryota</taxon>
        <taxon>Fungi</taxon>
        <taxon>Dikarya</taxon>
        <taxon>Ascomycota</taxon>
        <taxon>Saccharomycotina</taxon>
        <taxon>Saccharomycetes</taxon>
        <taxon>Saccharomycetales</taxon>
        <taxon>Saccharomycetaceae</taxon>
        <taxon>Lachancea</taxon>
    </lineage>
</organism>